<dbReference type="InterPro" id="IPR019758">
    <property type="entry name" value="Pept_S26A_signal_pept_1_CS"/>
</dbReference>
<evidence type="ECO:0000256" key="2">
    <source>
        <dbReference type="ARBA" id="ARBA00009370"/>
    </source>
</evidence>
<accession>D9QI20</accession>
<reference evidence="11" key="1">
    <citation type="journal article" date="2011" name="J. Bacteriol.">
        <title>Genome sequences of eight morphologically diverse alphaproteobacteria.</title>
        <authorList>
            <consortium name="US DOE Joint Genome Institute"/>
            <person name="Brown P.J."/>
            <person name="Kysela D.T."/>
            <person name="Buechlein A."/>
            <person name="Hemmerich C."/>
            <person name="Brun Y.V."/>
        </authorList>
    </citation>
    <scope>NUCLEOTIDE SEQUENCE [LARGE SCALE GENOMIC DNA]</scope>
    <source>
        <strain evidence="11">ATCC 15264 / DSM 4735 / LMG 14903 / NBRC 16000 / CB 81</strain>
    </source>
</reference>
<dbReference type="GO" id="GO:0006465">
    <property type="term" value="P:signal peptide processing"/>
    <property type="evidence" value="ECO:0007669"/>
    <property type="project" value="InterPro"/>
</dbReference>
<name>D9QI20_BRESC</name>
<feature type="active site" evidence="6">
    <location>
        <position position="243"/>
    </location>
</feature>
<feature type="active site" evidence="6">
    <location>
        <position position="180"/>
    </location>
</feature>
<evidence type="ECO:0000259" key="9">
    <source>
        <dbReference type="Pfam" id="PF10502"/>
    </source>
</evidence>
<feature type="region of interest" description="Disordered" evidence="8">
    <location>
        <begin position="1"/>
        <end position="124"/>
    </location>
</feature>
<evidence type="ECO:0000256" key="8">
    <source>
        <dbReference type="SAM" id="MobiDB-lite"/>
    </source>
</evidence>
<comment type="catalytic activity">
    <reaction evidence="1 7">
        <text>Cleavage of hydrophobic, N-terminal signal or leader sequences from secreted and periplasmic proteins.</text>
        <dbReference type="EC" id="3.4.21.89"/>
    </reaction>
</comment>
<dbReference type="SUPFAM" id="SSF51306">
    <property type="entry name" value="LexA/Signal peptidase"/>
    <property type="match status" value="1"/>
</dbReference>
<evidence type="ECO:0000256" key="5">
    <source>
        <dbReference type="ARBA" id="ARBA00022801"/>
    </source>
</evidence>
<dbReference type="Gene3D" id="2.10.109.10">
    <property type="entry name" value="Umud Fragment, subunit A"/>
    <property type="match status" value="1"/>
</dbReference>
<keyword evidence="5 7" id="KW-0378">Hydrolase</keyword>
<feature type="compositionally biased region" description="Basic and acidic residues" evidence="8">
    <location>
        <begin position="1"/>
        <end position="16"/>
    </location>
</feature>
<comment type="subcellular location">
    <subcellularLocation>
        <location evidence="7">Membrane</location>
        <topology evidence="7">Single-pass type II membrane protein</topology>
    </subcellularLocation>
</comment>
<dbReference type="KEGG" id="bsb:Bresu_1967"/>
<dbReference type="EMBL" id="CP002102">
    <property type="protein sequence ID" value="ADL01278.1"/>
    <property type="molecule type" value="Genomic_DNA"/>
</dbReference>
<keyword evidence="7" id="KW-0645">Protease</keyword>
<organism evidence="10 11">
    <name type="scientific">Brevundimonas subvibrioides (strain ATCC 15264 / DSM 4735 / LMG 14903 / NBRC 16000 / CB 81)</name>
    <name type="common">Caulobacter subvibrioides</name>
    <dbReference type="NCBI Taxonomy" id="633149"/>
    <lineage>
        <taxon>Bacteria</taxon>
        <taxon>Pseudomonadati</taxon>
        <taxon>Pseudomonadota</taxon>
        <taxon>Alphaproteobacteria</taxon>
        <taxon>Caulobacterales</taxon>
        <taxon>Caulobacteraceae</taxon>
        <taxon>Brevundimonas</taxon>
    </lineage>
</organism>
<dbReference type="Proteomes" id="UP000002696">
    <property type="component" value="Chromosome"/>
</dbReference>
<dbReference type="FunCoup" id="D9QI20">
    <property type="interactions" value="337"/>
</dbReference>
<dbReference type="InterPro" id="IPR019533">
    <property type="entry name" value="Peptidase_S26"/>
</dbReference>
<evidence type="ECO:0000256" key="6">
    <source>
        <dbReference type="PIRSR" id="PIRSR600223-1"/>
    </source>
</evidence>
<dbReference type="InParanoid" id="D9QI20"/>
<dbReference type="OrthoDB" id="9815782at2"/>
<dbReference type="GO" id="GO:0004252">
    <property type="term" value="F:serine-type endopeptidase activity"/>
    <property type="evidence" value="ECO:0007669"/>
    <property type="project" value="InterPro"/>
</dbReference>
<dbReference type="PANTHER" id="PTHR43390">
    <property type="entry name" value="SIGNAL PEPTIDASE I"/>
    <property type="match status" value="1"/>
</dbReference>
<feature type="domain" description="Peptidase S26" evidence="9">
    <location>
        <begin position="150"/>
        <end position="360"/>
    </location>
</feature>
<dbReference type="AlphaFoldDB" id="D9QI20"/>
<dbReference type="BioCyc" id="BSUB633149:G1GM8-1963-MONOMER"/>
<evidence type="ECO:0000256" key="3">
    <source>
        <dbReference type="ARBA" id="ARBA00013208"/>
    </source>
</evidence>
<feature type="compositionally biased region" description="Low complexity" evidence="8">
    <location>
        <begin position="84"/>
        <end position="95"/>
    </location>
</feature>
<dbReference type="eggNOG" id="COG0681">
    <property type="taxonomic scope" value="Bacteria"/>
</dbReference>
<dbReference type="HOGENOM" id="CLU_028723_1_3_5"/>
<dbReference type="STRING" id="633149.Bresu_1967"/>
<dbReference type="PROSITE" id="PS00761">
    <property type="entry name" value="SPASE_I_3"/>
    <property type="match status" value="1"/>
</dbReference>
<gene>
    <name evidence="10" type="ordered locus">Bresu_1967</name>
</gene>
<dbReference type="EC" id="3.4.21.89" evidence="3 7"/>
<dbReference type="InterPro" id="IPR036286">
    <property type="entry name" value="LexA/Signal_pep-like_sf"/>
</dbReference>
<dbReference type="PANTHER" id="PTHR43390:SF1">
    <property type="entry name" value="CHLOROPLAST PROCESSING PEPTIDASE"/>
    <property type="match status" value="1"/>
</dbReference>
<evidence type="ECO:0000313" key="10">
    <source>
        <dbReference type="EMBL" id="ADL01278.1"/>
    </source>
</evidence>
<proteinExistence type="inferred from homology"/>
<dbReference type="GO" id="GO:0009003">
    <property type="term" value="F:signal peptidase activity"/>
    <property type="evidence" value="ECO:0007669"/>
    <property type="project" value="UniProtKB-EC"/>
</dbReference>
<evidence type="ECO:0000313" key="11">
    <source>
        <dbReference type="Proteomes" id="UP000002696"/>
    </source>
</evidence>
<evidence type="ECO:0000256" key="1">
    <source>
        <dbReference type="ARBA" id="ARBA00000677"/>
    </source>
</evidence>
<dbReference type="PRINTS" id="PR00727">
    <property type="entry name" value="LEADERPTASE"/>
</dbReference>
<dbReference type="MEROPS" id="S26.001"/>
<dbReference type="NCBIfam" id="TIGR02227">
    <property type="entry name" value="sigpep_I_bact"/>
    <property type="match status" value="1"/>
</dbReference>
<comment type="similarity">
    <text evidence="2 7">Belongs to the peptidase S26 family.</text>
</comment>
<dbReference type="GO" id="GO:0016020">
    <property type="term" value="C:membrane"/>
    <property type="evidence" value="ECO:0007669"/>
    <property type="project" value="UniProtKB-SubCell"/>
</dbReference>
<dbReference type="PROSITE" id="PS00760">
    <property type="entry name" value="SPASE_I_2"/>
    <property type="match status" value="1"/>
</dbReference>
<dbReference type="Pfam" id="PF10502">
    <property type="entry name" value="Peptidase_S26"/>
    <property type="match status" value="1"/>
</dbReference>
<sequence>MSEEIKRDPRADETHDGPTTTPETPGVAAHETAAPAEHGPDHRAPETTEEAFAASESDAPEALDAHQAPAQDPDPYTEADATRVEAAIAPETPVAPAAPPPVTSTSAPRPIWSDQGDAPFDDRKEKIPAAARVATRDDDDEGGSAASETLEIVKTIVVALAIAFVLRVLLFQPFTIPSASMEPNLYEGDYIVVSKWAYGYSKFSSGLPVNLPLGDDRVFGRAPNRGDIVVFKLPRDDKTDYIKRVIGLPGDRIQMIANKLYINGTAVQDVTVGASEVADVFGPRPVTQVRETLPNGRTFMTQDFGPGGDLDDTGVYEVPVGHYFMMGDNRDNSIDSRVQESAGVGLVPDENLVGKAEIIMFSWEPGASLWNPVSWFQNIRLSRFFKILD</sequence>
<dbReference type="InterPro" id="IPR019757">
    <property type="entry name" value="Pept_S26A_signal_pept_1_Lys-AS"/>
</dbReference>
<dbReference type="InterPro" id="IPR000223">
    <property type="entry name" value="Pept_S26A_signal_pept_1"/>
</dbReference>
<protein>
    <recommendedName>
        <fullName evidence="4 7">Signal peptidase I</fullName>
        <ecNumber evidence="3 7">3.4.21.89</ecNumber>
    </recommendedName>
</protein>
<feature type="compositionally biased region" description="Low complexity" evidence="8">
    <location>
        <begin position="50"/>
        <end position="62"/>
    </location>
</feature>
<evidence type="ECO:0000256" key="7">
    <source>
        <dbReference type="RuleBase" id="RU362042"/>
    </source>
</evidence>
<dbReference type="CDD" id="cd06530">
    <property type="entry name" value="S26_SPase_I"/>
    <property type="match status" value="1"/>
</dbReference>
<evidence type="ECO:0000256" key="4">
    <source>
        <dbReference type="ARBA" id="ARBA00019232"/>
    </source>
</evidence>
<keyword evidence="11" id="KW-1185">Reference proteome</keyword>